<reference evidence="2" key="1">
    <citation type="submission" date="2017-12" db="EMBL/GenBank/DDBJ databases">
        <title>Phylogenetic diversity of female urinary microbiome.</title>
        <authorList>
            <person name="Thomas-White K."/>
            <person name="Wolfe A.J."/>
        </authorList>
    </citation>
    <scope>NUCLEOTIDE SEQUENCE [LARGE SCALE GENOMIC DNA]</scope>
    <source>
        <strain evidence="2">UMB0023</strain>
    </source>
</reference>
<accession>A0A9X7F7S6</accession>
<dbReference type="Proteomes" id="UP000234781">
    <property type="component" value="Chromosome"/>
</dbReference>
<evidence type="ECO:0000313" key="2">
    <source>
        <dbReference type="Proteomes" id="UP000234781"/>
    </source>
</evidence>
<dbReference type="EMBL" id="CP136962">
    <property type="protein sequence ID" value="WOS97880.1"/>
    <property type="molecule type" value="Genomic_DNA"/>
</dbReference>
<dbReference type="RefSeq" id="WP_049322453.1">
    <property type="nucleotide sequence ID" value="NZ_CP136962.1"/>
</dbReference>
<dbReference type="AlphaFoldDB" id="A0A9X7F7S6"/>
<evidence type="ECO:0000313" key="1">
    <source>
        <dbReference type="EMBL" id="WOS97880.1"/>
    </source>
</evidence>
<reference evidence="1 2" key="2">
    <citation type="submission" date="2023-10" db="EMBL/GenBank/DDBJ databases">
        <authorList>
            <person name="Choi B."/>
        </authorList>
    </citation>
    <scope>NUCLEOTIDE SEQUENCE [LARGE SCALE GENOMIC DNA]</scope>
    <source>
        <strain evidence="1 2">UMB0023</strain>
    </source>
</reference>
<organism evidence="1 2">
    <name type="scientific">Neisseria perflava</name>
    <dbReference type="NCBI Taxonomy" id="33053"/>
    <lineage>
        <taxon>Bacteria</taxon>
        <taxon>Pseudomonadati</taxon>
        <taxon>Pseudomonadota</taxon>
        <taxon>Betaproteobacteria</taxon>
        <taxon>Neisseriales</taxon>
        <taxon>Neisseriaceae</taxon>
        <taxon>Neisseria</taxon>
    </lineage>
</organism>
<protein>
    <submittedName>
        <fullName evidence="1">Uncharacterized protein</fullName>
    </submittedName>
</protein>
<proteinExistence type="predicted"/>
<gene>
    <name evidence="1" type="ORF">CYJ98_009990</name>
</gene>
<sequence length="262" mass="30805">MNEKVFISGSIAIKSLPQEVCKRLEKIMEKNMQVLVGDASGIDCLIQNFFKDKDYDNITVYSIYPEPRNISSRKFRIETINVSDDVKKERERQQFKDKQMSEDSDYSLIIWDGKSKGSFTNIIRALKLNKKIVVYLSKEQRFLPKDKCIIPEIEFIYRENVGYTTSEILEYFQKEGIKDFTSVKDLHQFLIKNNIIVKNEKKYEPHSSLEKAEVDKYFIKTQYKGKDTGLNYTNDLIDLIDKIIKTPDTDKYPPKQEDLFDN</sequence>
<keyword evidence="2" id="KW-1185">Reference proteome</keyword>
<name>A0A9X7F7S6_NEIPE</name>